<dbReference type="Proteomes" id="UP000214646">
    <property type="component" value="Unassembled WGS sequence"/>
</dbReference>
<name>A0A225E6P9_9BACT</name>
<evidence type="ECO:0000256" key="1">
    <source>
        <dbReference type="SAM" id="MobiDB-lite"/>
    </source>
</evidence>
<organism evidence="2 3">
    <name type="scientific">Fimbriiglobus ruber</name>
    <dbReference type="NCBI Taxonomy" id="1908690"/>
    <lineage>
        <taxon>Bacteria</taxon>
        <taxon>Pseudomonadati</taxon>
        <taxon>Planctomycetota</taxon>
        <taxon>Planctomycetia</taxon>
        <taxon>Gemmatales</taxon>
        <taxon>Gemmataceae</taxon>
        <taxon>Fimbriiglobus</taxon>
    </lineage>
</organism>
<dbReference type="OrthoDB" id="10020649at2"/>
<dbReference type="AlphaFoldDB" id="A0A225E6P9"/>
<proteinExistence type="predicted"/>
<sequence length="401" mass="44080">MGNDDPTMTLIRQLDDPSKWAVKRRVSVFKPHTRTFPTQALADGQTLPARTVTVTAADLSAIAANVNRAYRRDGSLVKLTVGHRQFDPRFPEPSQPPLVGYARNYRAELVDRPGGKVLRLTHDEYVPVGKTGVWDQYPERSPDYDPAARTITGVALLVRDPALDLGTVGYHAGTVTYAMGAVMADDTDDTDDTGADDADDADLSPDEEAQYARVCRYVRKYGHCARYMDDDEGNDDQTDAQPTPQDRADEKKITAYMRRKYARVRQYLDQAAGGIGGTGAAGRAMGPTNGGTPAPDDTRYNVPYQKGVLDRIARLEAERDAERDARVRVECARMLDGVRAVVRFGYQKELAALTTFPTTAARNDHVAYMLDTYEKLPGDARGGFLTTPVALDRDADLGGTR</sequence>
<reference evidence="3" key="1">
    <citation type="submission" date="2017-06" db="EMBL/GenBank/DDBJ databases">
        <title>Genome analysis of Fimbriiglobus ruber SP5, the first member of the order Planctomycetales with confirmed chitinolytic capability.</title>
        <authorList>
            <person name="Ravin N.V."/>
            <person name="Rakitin A.L."/>
            <person name="Ivanova A.A."/>
            <person name="Beletsky A.V."/>
            <person name="Kulichevskaya I.S."/>
            <person name="Mardanov A.V."/>
            <person name="Dedysh S.N."/>
        </authorList>
    </citation>
    <scope>NUCLEOTIDE SEQUENCE [LARGE SCALE GENOMIC DNA]</scope>
    <source>
        <strain evidence="3">SP5</strain>
    </source>
</reference>
<evidence type="ECO:0000313" key="3">
    <source>
        <dbReference type="Proteomes" id="UP000214646"/>
    </source>
</evidence>
<accession>A0A225E6P9</accession>
<dbReference type="RefSeq" id="WP_088253468.1">
    <property type="nucleotide sequence ID" value="NZ_NIDE01000002.1"/>
</dbReference>
<gene>
    <name evidence="2" type="ORF">FRUB_02117</name>
</gene>
<dbReference type="EMBL" id="NIDE01000002">
    <property type="protein sequence ID" value="OWK45786.1"/>
    <property type="molecule type" value="Genomic_DNA"/>
</dbReference>
<feature type="compositionally biased region" description="Acidic residues" evidence="1">
    <location>
        <begin position="229"/>
        <end position="238"/>
    </location>
</feature>
<comment type="caution">
    <text evidence="2">The sequence shown here is derived from an EMBL/GenBank/DDBJ whole genome shotgun (WGS) entry which is preliminary data.</text>
</comment>
<protein>
    <submittedName>
        <fullName evidence="2">Uncharacterized protein</fullName>
    </submittedName>
</protein>
<evidence type="ECO:0000313" key="2">
    <source>
        <dbReference type="EMBL" id="OWK45786.1"/>
    </source>
</evidence>
<keyword evidence="3" id="KW-1185">Reference proteome</keyword>
<feature type="region of interest" description="Disordered" evidence="1">
    <location>
        <begin position="227"/>
        <end position="249"/>
    </location>
</feature>